<comment type="caution">
    <text evidence="3">The sequence shown here is derived from an EMBL/GenBank/DDBJ whole genome shotgun (WGS) entry which is preliminary data.</text>
</comment>
<dbReference type="GO" id="GO:0016020">
    <property type="term" value="C:membrane"/>
    <property type="evidence" value="ECO:0007669"/>
    <property type="project" value="UniProtKB-UniRule"/>
</dbReference>
<dbReference type="InterPro" id="IPR006665">
    <property type="entry name" value="OmpA-like"/>
</dbReference>
<accession>A0A953HIX1</accession>
<dbReference type="RefSeq" id="WP_222578216.1">
    <property type="nucleotide sequence ID" value="NZ_JAHVHU010000002.1"/>
</dbReference>
<dbReference type="Proteomes" id="UP000753961">
    <property type="component" value="Unassembled WGS sequence"/>
</dbReference>
<evidence type="ECO:0000256" key="1">
    <source>
        <dbReference type="PROSITE-ProRule" id="PRU00473"/>
    </source>
</evidence>
<dbReference type="Gene3D" id="3.30.1330.60">
    <property type="entry name" value="OmpA-like domain"/>
    <property type="match status" value="1"/>
</dbReference>
<keyword evidence="4" id="KW-1185">Reference proteome</keyword>
<dbReference type="CDD" id="cd07185">
    <property type="entry name" value="OmpA_C-like"/>
    <property type="match status" value="1"/>
</dbReference>
<reference evidence="3" key="1">
    <citation type="submission" date="2021-06" db="EMBL/GenBank/DDBJ databases">
        <title>44 bacteria genomes isolated from Dapeng, Shenzhen.</title>
        <authorList>
            <person name="Zheng W."/>
            <person name="Yu S."/>
            <person name="Huang Y."/>
        </authorList>
    </citation>
    <scope>NUCLEOTIDE SEQUENCE</scope>
    <source>
        <strain evidence="3">DP5N28-2</strain>
    </source>
</reference>
<dbReference type="InterPro" id="IPR050330">
    <property type="entry name" value="Bact_OuterMem_StrucFunc"/>
</dbReference>
<protein>
    <submittedName>
        <fullName evidence="3">OmpA family protein</fullName>
    </submittedName>
</protein>
<gene>
    <name evidence="3" type="ORF">KUV50_01010</name>
</gene>
<dbReference type="AlphaFoldDB" id="A0A953HIX1"/>
<evidence type="ECO:0000313" key="4">
    <source>
        <dbReference type="Proteomes" id="UP000753961"/>
    </source>
</evidence>
<evidence type="ECO:0000313" key="3">
    <source>
        <dbReference type="EMBL" id="MBY5956694.1"/>
    </source>
</evidence>
<organism evidence="3 4">
    <name type="scientific">Membranihabitans marinus</name>
    <dbReference type="NCBI Taxonomy" id="1227546"/>
    <lineage>
        <taxon>Bacteria</taxon>
        <taxon>Pseudomonadati</taxon>
        <taxon>Bacteroidota</taxon>
        <taxon>Saprospiria</taxon>
        <taxon>Saprospirales</taxon>
        <taxon>Saprospiraceae</taxon>
        <taxon>Membranihabitans</taxon>
    </lineage>
</organism>
<name>A0A953HIX1_9BACT</name>
<dbReference type="SUPFAM" id="SSF103088">
    <property type="entry name" value="OmpA-like"/>
    <property type="match status" value="1"/>
</dbReference>
<keyword evidence="1" id="KW-0472">Membrane</keyword>
<sequence length="271" mass="30614">MKILISVLAFIWFLGWGFWFLYDKGHINLTSSLENQVAVSPINDTISTELEPPPPPSFLKNHPPADSIDAIIDSLMAKRKPGEAIQVISFYKEGEPYTGMNENPGIQRSINLMANAQKRYASRVLQPMGLKLMEGKDTTGISTYYQVVKVNKKSLFRIINDQRVLVFFPFASKNEKTSSKISDPLDSLTNIWKAEKNHLIITGYTDNSADETINYNLGLERAKSIQQRIVDNGFPENKITTLSRGEKDPISINTTSDGRYLNRRVEILVDK</sequence>
<dbReference type="PROSITE" id="PS51123">
    <property type="entry name" value="OMPA_2"/>
    <property type="match status" value="1"/>
</dbReference>
<evidence type="ECO:0000259" key="2">
    <source>
        <dbReference type="PROSITE" id="PS51123"/>
    </source>
</evidence>
<dbReference type="EMBL" id="JAHVHU010000002">
    <property type="protein sequence ID" value="MBY5956694.1"/>
    <property type="molecule type" value="Genomic_DNA"/>
</dbReference>
<proteinExistence type="predicted"/>
<dbReference type="PANTHER" id="PTHR30329:SF20">
    <property type="entry name" value="EXPORTED PROTEIN"/>
    <property type="match status" value="1"/>
</dbReference>
<dbReference type="Pfam" id="PF00691">
    <property type="entry name" value="OmpA"/>
    <property type="match status" value="1"/>
</dbReference>
<dbReference type="InterPro" id="IPR036737">
    <property type="entry name" value="OmpA-like_sf"/>
</dbReference>
<feature type="domain" description="OmpA-like" evidence="2">
    <location>
        <begin position="155"/>
        <end position="271"/>
    </location>
</feature>
<dbReference type="PANTHER" id="PTHR30329">
    <property type="entry name" value="STATOR ELEMENT OF FLAGELLAR MOTOR COMPLEX"/>
    <property type="match status" value="1"/>
</dbReference>